<dbReference type="PROSITE" id="PS01128">
    <property type="entry name" value="SHIKIMATE_KINASE"/>
    <property type="match status" value="1"/>
</dbReference>
<keyword evidence="6 11" id="KW-0547">Nucleotide-binding</keyword>
<dbReference type="InterPro" id="IPR031322">
    <property type="entry name" value="Shikimate/glucono_kinase"/>
</dbReference>
<dbReference type="Pfam" id="PF01202">
    <property type="entry name" value="SKI"/>
    <property type="match status" value="1"/>
</dbReference>
<evidence type="ECO:0000256" key="4">
    <source>
        <dbReference type="ARBA" id="ARBA00022605"/>
    </source>
</evidence>
<feature type="binding site" evidence="11">
    <location>
        <position position="139"/>
    </location>
    <ligand>
        <name>ATP</name>
        <dbReference type="ChEBI" id="CHEBI:30616"/>
    </ligand>
</feature>
<comment type="subcellular location">
    <subcellularLocation>
        <location evidence="11">Cytoplasm</location>
    </subcellularLocation>
</comment>
<dbReference type="EMBL" id="CVUD02000232">
    <property type="protein sequence ID" value="SEH91307.1"/>
    <property type="molecule type" value="Genomic_DNA"/>
</dbReference>
<dbReference type="GO" id="GO:0009423">
    <property type="term" value="P:chorismate biosynthetic process"/>
    <property type="evidence" value="ECO:0007669"/>
    <property type="project" value="UniProtKB-UniRule"/>
</dbReference>
<evidence type="ECO:0000256" key="3">
    <source>
        <dbReference type="ARBA" id="ARBA00012154"/>
    </source>
</evidence>
<protein>
    <recommendedName>
        <fullName evidence="3 11">Shikimate kinase</fullName>
        <shortName evidence="11">SK</shortName>
        <ecNumber evidence="3 11">2.7.1.71</ecNumber>
    </recommendedName>
</protein>
<comment type="pathway">
    <text evidence="1 11">Metabolic intermediate biosynthesis; chorismate biosynthesis; chorismate from D-erythrose 4-phosphate and phosphoenolpyruvate: step 5/7.</text>
</comment>
<comment type="cofactor">
    <cofactor evidence="11">
        <name>Mg(2+)</name>
        <dbReference type="ChEBI" id="CHEBI:18420"/>
    </cofactor>
    <text evidence="11">Binds 1 Mg(2+) ion per subunit.</text>
</comment>
<feature type="binding site" evidence="11">
    <location>
        <position position="79"/>
    </location>
    <ligand>
        <name>substrate</name>
    </ligand>
</feature>
<feature type="binding site" evidence="11">
    <location>
        <begin position="33"/>
        <end position="38"/>
    </location>
    <ligand>
        <name>ATP</name>
        <dbReference type="ChEBI" id="CHEBI:30616"/>
    </ligand>
</feature>
<keyword evidence="11" id="KW-0963">Cytoplasm</keyword>
<evidence type="ECO:0000256" key="7">
    <source>
        <dbReference type="ARBA" id="ARBA00022777"/>
    </source>
</evidence>
<keyword evidence="11" id="KW-0460">Magnesium</keyword>
<evidence type="ECO:0000256" key="11">
    <source>
        <dbReference type="HAMAP-Rule" id="MF_00109"/>
    </source>
</evidence>
<evidence type="ECO:0000256" key="10">
    <source>
        <dbReference type="ARBA" id="ARBA00048567"/>
    </source>
</evidence>
<dbReference type="AlphaFoldDB" id="A0A1H6LRJ1"/>
<dbReference type="HAMAP" id="MF_00109">
    <property type="entry name" value="Shikimate_kinase"/>
    <property type="match status" value="1"/>
</dbReference>
<dbReference type="EC" id="2.7.1.71" evidence="3 11"/>
<evidence type="ECO:0000256" key="6">
    <source>
        <dbReference type="ARBA" id="ARBA00022741"/>
    </source>
</evidence>
<dbReference type="GO" id="GO:0005829">
    <property type="term" value="C:cytosol"/>
    <property type="evidence" value="ECO:0007669"/>
    <property type="project" value="TreeGrafter"/>
</dbReference>
<dbReference type="InterPro" id="IPR023000">
    <property type="entry name" value="Shikimate_kinase_CS"/>
</dbReference>
<comment type="function">
    <text evidence="11">Catalyzes the specific phosphorylation of the 3-hydroxyl group of shikimic acid using ATP as a cosubstrate.</text>
</comment>
<feature type="binding site" evidence="11">
    <location>
        <position position="37"/>
    </location>
    <ligand>
        <name>Mg(2+)</name>
        <dbReference type="ChEBI" id="CHEBI:18420"/>
    </ligand>
</feature>
<dbReference type="GO" id="GO:0009073">
    <property type="term" value="P:aromatic amino acid family biosynthetic process"/>
    <property type="evidence" value="ECO:0007669"/>
    <property type="project" value="UniProtKB-KW"/>
</dbReference>
<evidence type="ECO:0000256" key="8">
    <source>
        <dbReference type="ARBA" id="ARBA00022840"/>
    </source>
</evidence>
<dbReference type="PANTHER" id="PTHR21087">
    <property type="entry name" value="SHIKIMATE KINASE"/>
    <property type="match status" value="1"/>
</dbReference>
<comment type="similarity">
    <text evidence="2 11">Belongs to the shikimate kinase family.</text>
</comment>
<dbReference type="CDD" id="cd00464">
    <property type="entry name" value="SK"/>
    <property type="match status" value="1"/>
</dbReference>
<keyword evidence="8 11" id="KW-0067">ATP-binding</keyword>
<keyword evidence="9 11" id="KW-0057">Aromatic amino acid biosynthesis</keyword>
<dbReference type="GO" id="GO:0005524">
    <property type="term" value="F:ATP binding"/>
    <property type="evidence" value="ECO:0007669"/>
    <property type="project" value="UniProtKB-UniRule"/>
</dbReference>
<feature type="binding site" evidence="11">
    <location>
        <position position="101"/>
    </location>
    <ligand>
        <name>substrate</name>
    </ligand>
</feature>
<keyword evidence="4 11" id="KW-0028">Amino-acid biosynthesis</keyword>
<dbReference type="UniPathway" id="UPA00053">
    <property type="reaction ID" value="UER00088"/>
</dbReference>
<keyword evidence="5 11" id="KW-0808">Transferase</keyword>
<proteinExistence type="inferred from homology"/>
<dbReference type="Gene3D" id="3.40.50.300">
    <property type="entry name" value="P-loop containing nucleotide triphosphate hydrolases"/>
    <property type="match status" value="1"/>
</dbReference>
<evidence type="ECO:0000313" key="12">
    <source>
        <dbReference type="EMBL" id="SEH91307.1"/>
    </source>
</evidence>
<keyword evidence="7 11" id="KW-0418">Kinase</keyword>
<dbReference type="PANTHER" id="PTHR21087:SF16">
    <property type="entry name" value="SHIKIMATE KINASE 1, CHLOROPLASTIC"/>
    <property type="match status" value="1"/>
</dbReference>
<name>A0A1H6LRJ1_9GAMM</name>
<gene>
    <name evidence="11" type="primary">aroK</name>
    <name evidence="12" type="ORF">BAZSYMB_SCAFFOLD00014_24</name>
</gene>
<evidence type="ECO:0000313" key="13">
    <source>
        <dbReference type="Proteomes" id="UP000198559"/>
    </source>
</evidence>
<comment type="catalytic activity">
    <reaction evidence="10 11">
        <text>shikimate + ATP = 3-phosphoshikimate + ADP + H(+)</text>
        <dbReference type="Rhea" id="RHEA:13121"/>
        <dbReference type="ChEBI" id="CHEBI:15378"/>
        <dbReference type="ChEBI" id="CHEBI:30616"/>
        <dbReference type="ChEBI" id="CHEBI:36208"/>
        <dbReference type="ChEBI" id="CHEBI:145989"/>
        <dbReference type="ChEBI" id="CHEBI:456216"/>
        <dbReference type="EC" id="2.7.1.71"/>
    </reaction>
</comment>
<organism evidence="12 13">
    <name type="scientific">Bathymodiolus azoricus thioautotrophic gill symbiont</name>
    <dbReference type="NCBI Taxonomy" id="235205"/>
    <lineage>
        <taxon>Bacteria</taxon>
        <taxon>Pseudomonadati</taxon>
        <taxon>Pseudomonadota</taxon>
        <taxon>Gammaproteobacteria</taxon>
        <taxon>sulfur-oxidizing symbionts</taxon>
    </lineage>
</organism>
<dbReference type="Proteomes" id="UP000198559">
    <property type="component" value="Unassembled WGS sequence"/>
</dbReference>
<dbReference type="InterPro" id="IPR000623">
    <property type="entry name" value="Shikimate_kinase/TSH1"/>
</dbReference>
<comment type="caution">
    <text evidence="11">Lacks conserved residue(s) required for the propagation of feature annotation.</text>
</comment>
<dbReference type="GO" id="GO:0000287">
    <property type="term" value="F:magnesium ion binding"/>
    <property type="evidence" value="ECO:0007669"/>
    <property type="project" value="UniProtKB-UniRule"/>
</dbReference>
<dbReference type="PRINTS" id="PR01100">
    <property type="entry name" value="SHIKIMTKNASE"/>
</dbReference>
<dbReference type="InterPro" id="IPR027417">
    <property type="entry name" value="P-loop_NTPase"/>
</dbReference>
<evidence type="ECO:0000256" key="1">
    <source>
        <dbReference type="ARBA" id="ARBA00004842"/>
    </source>
</evidence>
<evidence type="ECO:0000256" key="5">
    <source>
        <dbReference type="ARBA" id="ARBA00022679"/>
    </source>
</evidence>
<accession>A0A1H6LRJ1</accession>
<reference evidence="13" key="1">
    <citation type="submission" date="2016-06" db="EMBL/GenBank/DDBJ databases">
        <authorList>
            <person name="Petersen J."/>
            <person name="Sayavedra L."/>
        </authorList>
    </citation>
    <scope>NUCLEOTIDE SEQUENCE [LARGE SCALE GENOMIC DNA]</scope>
    <source>
        <strain evidence="13">BazSymB</strain>
    </source>
</reference>
<dbReference type="SUPFAM" id="SSF52540">
    <property type="entry name" value="P-loop containing nucleoside triphosphate hydrolases"/>
    <property type="match status" value="1"/>
</dbReference>
<evidence type="ECO:0000256" key="2">
    <source>
        <dbReference type="ARBA" id="ARBA00006997"/>
    </source>
</evidence>
<comment type="subunit">
    <text evidence="11">Monomer.</text>
</comment>
<dbReference type="STRING" id="235205.BAZSYMB_SCAFFOLD00014_24"/>
<dbReference type="GO" id="GO:0004765">
    <property type="term" value="F:shikimate kinase activity"/>
    <property type="evidence" value="ECO:0007669"/>
    <property type="project" value="UniProtKB-UniRule"/>
</dbReference>
<feature type="binding site" evidence="11">
    <location>
        <position position="159"/>
    </location>
    <ligand>
        <name>substrate</name>
    </ligand>
</feature>
<evidence type="ECO:0000256" key="9">
    <source>
        <dbReference type="ARBA" id="ARBA00023141"/>
    </source>
</evidence>
<keyword evidence="11" id="KW-0479">Metal-binding</keyword>
<feature type="binding site" evidence="11">
    <location>
        <position position="55"/>
    </location>
    <ligand>
        <name>substrate</name>
    </ligand>
</feature>
<sequence>MWLKIRVNLSSFYFKVLFMAKSIKNVVLVGPMGSGKTSVGRRLACVLKRDFFDTDFEIVTRTGVAIDYIFDIEGESGFRQREIQILKDLCKIPNIVIATGGGIVIKETNRALLKKECFVVYLSSSVEQLVKRTAQSKARPLLEQSDDREKTLRDLLEAREGFYQEVADVVVDTTSKKLYAIINEIKKAVNK</sequence>
<dbReference type="GO" id="GO:0008652">
    <property type="term" value="P:amino acid biosynthetic process"/>
    <property type="evidence" value="ECO:0007669"/>
    <property type="project" value="UniProtKB-KW"/>
</dbReference>